<keyword evidence="3" id="KW-1185">Reference proteome</keyword>
<evidence type="ECO:0000313" key="3">
    <source>
        <dbReference type="Proteomes" id="UP000245207"/>
    </source>
</evidence>
<dbReference type="Proteomes" id="UP000245207">
    <property type="component" value="Unassembled WGS sequence"/>
</dbReference>
<comment type="caution">
    <text evidence="2">The sequence shown here is derived from an EMBL/GenBank/DDBJ whole genome shotgun (WGS) entry which is preliminary data.</text>
</comment>
<evidence type="ECO:0000256" key="1">
    <source>
        <dbReference type="SAM" id="Phobius"/>
    </source>
</evidence>
<feature type="transmembrane region" description="Helical" evidence="1">
    <location>
        <begin position="96"/>
        <end position="121"/>
    </location>
</feature>
<feature type="transmembrane region" description="Helical" evidence="1">
    <location>
        <begin position="142"/>
        <end position="167"/>
    </location>
</feature>
<gene>
    <name evidence="2" type="ORF">CTI12_AA080410</name>
</gene>
<dbReference type="EMBL" id="PKPP01000467">
    <property type="protein sequence ID" value="PWA92399.1"/>
    <property type="molecule type" value="Genomic_DNA"/>
</dbReference>
<feature type="transmembrane region" description="Helical" evidence="1">
    <location>
        <begin position="264"/>
        <end position="293"/>
    </location>
</feature>
<proteinExistence type="predicted"/>
<name>A0A2U1Q315_ARTAN</name>
<keyword evidence="1" id="KW-0812">Transmembrane</keyword>
<keyword evidence="1" id="KW-0472">Membrane</keyword>
<feature type="transmembrane region" description="Helical" evidence="1">
    <location>
        <begin position="230"/>
        <end position="252"/>
    </location>
</feature>
<accession>A0A2U1Q315</accession>
<sequence>MDQTQEQMKFLGTLGIFAQSFKTIFNSKKLFAGFTFTLAFPLALIFILHMDISSRFFYGIEENPYLLIIGAFQSYRSYYQVDVTHTVWLNYVLFKMIIITNIIIFSTLSTSVIVYTIASLYTGRDITFTKAFKIGNSAWRRLIFTLLSMFLTLFAYNLLFSVVVFILNAISEEDAHMSIILIIISVPYGYWSLYLLTIWEIASVVSVLEDSCGLKAAIKSMDLMNGKKKVALRVSCMLYLFMGVVVFVYMTFYTYNNGALGKVWLGIIAIICGVMLVIGFLVIIVVQTMLYLVCKSHHQETIDLGSSSTYLGAYLSDAHPVYRAREVIQLGRPQNQAMAQV</sequence>
<evidence type="ECO:0000313" key="2">
    <source>
        <dbReference type="EMBL" id="PWA92399.1"/>
    </source>
</evidence>
<dbReference type="STRING" id="35608.A0A2U1Q315"/>
<dbReference type="PANTHER" id="PTHR33133">
    <property type="entry name" value="OS08G0107100 PROTEIN-RELATED"/>
    <property type="match status" value="1"/>
</dbReference>
<dbReference type="OrthoDB" id="1908649at2759"/>
<protein>
    <submittedName>
        <fullName evidence="2">Uncharacterized protein</fullName>
    </submittedName>
</protein>
<dbReference type="AlphaFoldDB" id="A0A2U1Q315"/>
<dbReference type="PANTHER" id="PTHR33133:SF59">
    <property type="entry name" value="TRANSMEMBRANE PROTEIN"/>
    <property type="match status" value="1"/>
</dbReference>
<reference evidence="2 3" key="1">
    <citation type="journal article" date="2018" name="Mol. Plant">
        <title>The genome of Artemisia annua provides insight into the evolution of Asteraceae family and artemisinin biosynthesis.</title>
        <authorList>
            <person name="Shen Q."/>
            <person name="Zhang L."/>
            <person name="Liao Z."/>
            <person name="Wang S."/>
            <person name="Yan T."/>
            <person name="Shi P."/>
            <person name="Liu M."/>
            <person name="Fu X."/>
            <person name="Pan Q."/>
            <person name="Wang Y."/>
            <person name="Lv Z."/>
            <person name="Lu X."/>
            <person name="Zhang F."/>
            <person name="Jiang W."/>
            <person name="Ma Y."/>
            <person name="Chen M."/>
            <person name="Hao X."/>
            <person name="Li L."/>
            <person name="Tang Y."/>
            <person name="Lv G."/>
            <person name="Zhou Y."/>
            <person name="Sun X."/>
            <person name="Brodelius P.E."/>
            <person name="Rose J.K.C."/>
            <person name="Tang K."/>
        </authorList>
    </citation>
    <scope>NUCLEOTIDE SEQUENCE [LARGE SCALE GENOMIC DNA]</scope>
    <source>
        <strain evidence="3">cv. Huhao1</strain>
        <tissue evidence="2">Leaf</tissue>
    </source>
</reference>
<keyword evidence="1" id="KW-1133">Transmembrane helix</keyword>
<feature type="transmembrane region" description="Helical" evidence="1">
    <location>
        <begin position="179"/>
        <end position="209"/>
    </location>
</feature>
<feature type="transmembrane region" description="Helical" evidence="1">
    <location>
        <begin position="30"/>
        <end position="48"/>
    </location>
</feature>
<organism evidence="2 3">
    <name type="scientific">Artemisia annua</name>
    <name type="common">Sweet wormwood</name>
    <dbReference type="NCBI Taxonomy" id="35608"/>
    <lineage>
        <taxon>Eukaryota</taxon>
        <taxon>Viridiplantae</taxon>
        <taxon>Streptophyta</taxon>
        <taxon>Embryophyta</taxon>
        <taxon>Tracheophyta</taxon>
        <taxon>Spermatophyta</taxon>
        <taxon>Magnoliopsida</taxon>
        <taxon>eudicotyledons</taxon>
        <taxon>Gunneridae</taxon>
        <taxon>Pentapetalae</taxon>
        <taxon>asterids</taxon>
        <taxon>campanulids</taxon>
        <taxon>Asterales</taxon>
        <taxon>Asteraceae</taxon>
        <taxon>Asteroideae</taxon>
        <taxon>Anthemideae</taxon>
        <taxon>Artemisiinae</taxon>
        <taxon>Artemisia</taxon>
    </lineage>
</organism>